<dbReference type="InterPro" id="IPR015958">
    <property type="entry name" value="Trk1_fungi"/>
</dbReference>
<dbReference type="OrthoDB" id="9999863at2759"/>
<keyword evidence="7" id="KW-0633">Potassium transport</keyword>
<gene>
    <name evidence="9" type="ORF">RAG0_08322</name>
</gene>
<comment type="similarity">
    <text evidence="7">Belongs to the TrkH potassium transport family.</text>
</comment>
<keyword evidence="4 7" id="KW-1133">Transmembrane helix</keyword>
<feature type="transmembrane region" description="Helical" evidence="7">
    <location>
        <begin position="534"/>
        <end position="556"/>
    </location>
</feature>
<keyword evidence="5 7" id="KW-0406">Ion transport</keyword>
<evidence type="ECO:0000256" key="2">
    <source>
        <dbReference type="ARBA" id="ARBA00022448"/>
    </source>
</evidence>
<keyword evidence="10" id="KW-1185">Reference proteome</keyword>
<dbReference type="Proteomes" id="UP000178912">
    <property type="component" value="Unassembled WGS sequence"/>
</dbReference>
<organism evidence="9 10">
    <name type="scientific">Rhynchosporium agropyri</name>
    <dbReference type="NCBI Taxonomy" id="914238"/>
    <lineage>
        <taxon>Eukaryota</taxon>
        <taxon>Fungi</taxon>
        <taxon>Dikarya</taxon>
        <taxon>Ascomycota</taxon>
        <taxon>Pezizomycotina</taxon>
        <taxon>Leotiomycetes</taxon>
        <taxon>Helotiales</taxon>
        <taxon>Ploettnerulaceae</taxon>
        <taxon>Rhynchosporium</taxon>
    </lineage>
</organism>
<dbReference type="PANTHER" id="PTHR31064">
    <property type="entry name" value="POTASSIUM TRANSPORT PROTEIN DDB_G0292412-RELATED"/>
    <property type="match status" value="1"/>
</dbReference>
<dbReference type="GO" id="GO:0140107">
    <property type="term" value="F:high-affinity potassium ion transmembrane transporter activity"/>
    <property type="evidence" value="ECO:0007669"/>
    <property type="project" value="TreeGrafter"/>
</dbReference>
<keyword evidence="2 7" id="KW-0813">Transport</keyword>
<evidence type="ECO:0000256" key="3">
    <source>
        <dbReference type="ARBA" id="ARBA00022692"/>
    </source>
</evidence>
<dbReference type="PANTHER" id="PTHR31064:SF37">
    <property type="entry name" value="TRANSPORTER, PUTATIVE (EUROFUNG)-RELATED"/>
    <property type="match status" value="1"/>
</dbReference>
<feature type="region of interest" description="Disordered" evidence="8">
    <location>
        <begin position="160"/>
        <end position="297"/>
    </location>
</feature>
<proteinExistence type="inferred from homology"/>
<feature type="transmembrane region" description="Helical" evidence="7">
    <location>
        <begin position="38"/>
        <end position="57"/>
    </location>
</feature>
<keyword evidence="7" id="KW-0630">Potassium</keyword>
<sequence>MTRPHPQPQPSDLRSSSRGEIKNLGRFLPPLNFITLHYAYFIVTCLVVSLVFWLSPIGEAREGNGKGRIEFVDALFLVVSAMTEAGLNTVNLSEMTTFQQIILFLLIIIGSTIFVSVGTVWTRKRVFEKRFKGIVKSVREGKRRGNGGLLGGNGGVREVGVGERLEEQRKEREGGDERVFESRHSGPRDPTQLPLSTRSRDLVETRSLAGDSKMNGNLNPGSGTGTGGRGVGEEGKEDVEMQGLENSHSRTRNGARNRSQGTGTGAEDRDHISTKRHSASSQDPEFPTGITPEPPHRLLSFVGVDAHRHTLNAGSASAYSHPQHAHSTLIHRTEKTSEGIENTTGADHSGVELDQAMYPHYLTRRTTGRNAQFHGLTREEREHLGGVEYRAITLLGWVVPVYFVAWQVLGCVGLGAYNKINKEEVIRANGINPWWLGVFNGVSAFNNSGMSLLDANLIPFQTSIYTLITMGMMILAGNTAYPLILRLILWLMLKTLTLIYPDALAHSTHKATLRFILTYPRRVYTNLFPAAPTLWLLFMVITLNGIDWIAFELLNIGNLAVEAIPARFRVLDGLFQAIAVRSGGFYIIGISELRIGLQVLYVLMMYISVYPVVITMRHSNVYEERSLGIYAEDASSLFSSDDSDEENRIGNPHNDSLVSERSKPHGKMASFLHTISSLARTQTPASHTRTQFIRQQIRGQLAHDIWLLVLAVLVVSCIEVANFEADPVTFSVFNIIFEVMSGYGCVGISTGMKGEAYSFSGGWSKASKVVLCGVMLRGRHRGLPVKMDRAVRLPGWDEDEGEEGKEG</sequence>
<dbReference type="GO" id="GO:0030007">
    <property type="term" value="P:intracellular potassium ion homeostasis"/>
    <property type="evidence" value="ECO:0007669"/>
    <property type="project" value="UniProtKB-UniRule"/>
</dbReference>
<dbReference type="GO" id="GO:1990573">
    <property type="term" value="P:potassium ion import across plasma membrane"/>
    <property type="evidence" value="ECO:0007669"/>
    <property type="project" value="TreeGrafter"/>
</dbReference>
<dbReference type="AlphaFoldDB" id="A0A1E1KQD4"/>
<feature type="transmembrane region" description="Helical" evidence="7">
    <location>
        <begin position="705"/>
        <end position="723"/>
    </location>
</feature>
<dbReference type="GO" id="GO:0005886">
    <property type="term" value="C:plasma membrane"/>
    <property type="evidence" value="ECO:0007669"/>
    <property type="project" value="InterPro"/>
</dbReference>
<dbReference type="PIRSF" id="PIRSF002450">
    <property type="entry name" value="K+_transpter_TRK"/>
    <property type="match status" value="1"/>
</dbReference>
<keyword evidence="3 7" id="KW-0812">Transmembrane</keyword>
<dbReference type="EMBL" id="FJUX01000044">
    <property type="protein sequence ID" value="CZT00221.1"/>
    <property type="molecule type" value="Genomic_DNA"/>
</dbReference>
<feature type="compositionally biased region" description="Basic and acidic residues" evidence="8">
    <location>
        <begin position="160"/>
        <end position="187"/>
    </location>
</feature>
<evidence type="ECO:0000256" key="6">
    <source>
        <dbReference type="ARBA" id="ARBA00023136"/>
    </source>
</evidence>
<evidence type="ECO:0000256" key="5">
    <source>
        <dbReference type="ARBA" id="ARBA00023065"/>
    </source>
</evidence>
<keyword evidence="6 7" id="KW-0472">Membrane</keyword>
<evidence type="ECO:0000313" key="9">
    <source>
        <dbReference type="EMBL" id="CZT00221.1"/>
    </source>
</evidence>
<evidence type="ECO:0000256" key="7">
    <source>
        <dbReference type="PIRNR" id="PIRNR002450"/>
    </source>
</evidence>
<feature type="region of interest" description="Disordered" evidence="8">
    <location>
        <begin position="641"/>
        <end position="661"/>
    </location>
</feature>
<feature type="transmembrane region" description="Helical" evidence="7">
    <location>
        <begin position="595"/>
        <end position="616"/>
    </location>
</feature>
<evidence type="ECO:0000313" key="10">
    <source>
        <dbReference type="Proteomes" id="UP000178912"/>
    </source>
</evidence>
<feature type="transmembrane region" description="Helical" evidence="7">
    <location>
        <begin position="101"/>
        <end position="122"/>
    </location>
</feature>
<dbReference type="Pfam" id="PF02386">
    <property type="entry name" value="TrkH"/>
    <property type="match status" value="1"/>
</dbReference>
<name>A0A1E1KQD4_9HELO</name>
<evidence type="ECO:0000256" key="4">
    <source>
        <dbReference type="ARBA" id="ARBA00022989"/>
    </source>
</evidence>
<evidence type="ECO:0000256" key="8">
    <source>
        <dbReference type="SAM" id="MobiDB-lite"/>
    </source>
</evidence>
<protein>
    <recommendedName>
        <fullName evidence="7">Potassium transport protein</fullName>
    </recommendedName>
</protein>
<dbReference type="InterPro" id="IPR003445">
    <property type="entry name" value="Cat_transpt"/>
</dbReference>
<evidence type="ECO:0000256" key="1">
    <source>
        <dbReference type="ARBA" id="ARBA00004141"/>
    </source>
</evidence>
<accession>A0A1E1KQD4</accession>
<comment type="subcellular location">
    <subcellularLocation>
        <location evidence="1">Membrane</location>
        <topology evidence="1">Multi-pass membrane protein</topology>
    </subcellularLocation>
</comment>
<feature type="transmembrane region" description="Helical" evidence="7">
    <location>
        <begin position="729"/>
        <end position="748"/>
    </location>
</feature>
<reference evidence="10" key="1">
    <citation type="submission" date="2016-03" db="EMBL/GenBank/DDBJ databases">
        <authorList>
            <person name="Guldener U."/>
        </authorList>
    </citation>
    <scope>NUCLEOTIDE SEQUENCE [LARGE SCALE GENOMIC DNA]</scope>
    <source>
        <strain evidence="10">04CH-RAC-A.6.1</strain>
    </source>
</reference>
<dbReference type="InterPro" id="IPR051143">
    <property type="entry name" value="TrkH_K-transport"/>
</dbReference>
<feature type="transmembrane region" description="Helical" evidence="7">
    <location>
        <begin position="391"/>
        <end position="417"/>
    </location>
</feature>